<keyword evidence="2" id="KW-1185">Reference proteome</keyword>
<feature type="region of interest" description="Disordered" evidence="1">
    <location>
        <begin position="174"/>
        <end position="201"/>
    </location>
</feature>
<proteinExistence type="predicted"/>
<dbReference type="PANTHER" id="PTHR32455">
    <property type="entry name" value="SPERM ACROSOME-ASSOCIATED PROTEIN 9"/>
    <property type="match status" value="1"/>
</dbReference>
<dbReference type="AlphaFoldDB" id="A0A6J2WTN5"/>
<dbReference type="GO" id="GO:0036126">
    <property type="term" value="C:sperm flagellum"/>
    <property type="evidence" value="ECO:0007669"/>
    <property type="project" value="TreeGrafter"/>
</dbReference>
<dbReference type="InParanoid" id="A0A6J2WTN5"/>
<dbReference type="RefSeq" id="XP_030647618.1">
    <property type="nucleotide sequence ID" value="XM_030791758.1"/>
</dbReference>
<accession>A0A6J2WTN5</accession>
<dbReference type="InterPro" id="IPR027818">
    <property type="entry name" value="SPACA9"/>
</dbReference>
<dbReference type="GeneID" id="115827852"/>
<name>A0A6J2WTN5_CHACN</name>
<dbReference type="Proteomes" id="UP000504632">
    <property type="component" value="Chromosome 14"/>
</dbReference>
<dbReference type="GO" id="GO:0097546">
    <property type="term" value="C:ciliary base"/>
    <property type="evidence" value="ECO:0007669"/>
    <property type="project" value="TreeGrafter"/>
</dbReference>
<gene>
    <name evidence="3" type="primary">spaca9</name>
</gene>
<evidence type="ECO:0000313" key="3">
    <source>
        <dbReference type="RefSeq" id="XP_030647618.1"/>
    </source>
</evidence>
<dbReference type="Pfam" id="PF15120">
    <property type="entry name" value="SPACA9"/>
    <property type="match status" value="1"/>
</dbReference>
<reference evidence="3" key="1">
    <citation type="submission" date="2025-08" db="UniProtKB">
        <authorList>
            <consortium name="RefSeq"/>
        </authorList>
    </citation>
    <scope>IDENTIFICATION</scope>
</reference>
<dbReference type="CTD" id="11092"/>
<organism evidence="2 3">
    <name type="scientific">Chanos chanos</name>
    <name type="common">Milkfish</name>
    <name type="synonym">Mugil chanos</name>
    <dbReference type="NCBI Taxonomy" id="29144"/>
    <lineage>
        <taxon>Eukaryota</taxon>
        <taxon>Metazoa</taxon>
        <taxon>Chordata</taxon>
        <taxon>Craniata</taxon>
        <taxon>Vertebrata</taxon>
        <taxon>Euteleostomi</taxon>
        <taxon>Actinopterygii</taxon>
        <taxon>Neopterygii</taxon>
        <taxon>Teleostei</taxon>
        <taxon>Ostariophysi</taxon>
        <taxon>Gonorynchiformes</taxon>
        <taxon>Chanidae</taxon>
        <taxon>Chanos</taxon>
    </lineage>
</organism>
<dbReference type="OrthoDB" id="9999829at2759"/>
<evidence type="ECO:0000313" key="2">
    <source>
        <dbReference type="Proteomes" id="UP000504632"/>
    </source>
</evidence>
<protein>
    <submittedName>
        <fullName evidence="3">Sperm acrosome-associated protein 9</fullName>
    </submittedName>
</protein>
<sequence>MSEVRAKLLEIEHKQRRFRQQQFIFITALERSREHARERTEPVSTVAQVHKYMSHHCSNATDRRIFSLFLEIVTDLRNTLKLLESSGSNQSSPNEDLEACRRLLSPGYDIRRLRAHYPHDEVNRLSCVEARHYYGGVVSLIPTALDSLKLAGASSYSRGSANRALTPAAVATETPPPQLVTRGKGSMSADQAKQPAHKVNQSRNILSTRIGVWRATKPAWRPPGRTRI</sequence>
<dbReference type="GO" id="GO:0001669">
    <property type="term" value="C:acrosomal vesicle"/>
    <property type="evidence" value="ECO:0007669"/>
    <property type="project" value="TreeGrafter"/>
</dbReference>
<evidence type="ECO:0000256" key="1">
    <source>
        <dbReference type="SAM" id="MobiDB-lite"/>
    </source>
</evidence>
<dbReference type="PANTHER" id="PTHR32455:SF1">
    <property type="entry name" value="SPERM ACROSOME-ASSOCIATED PROTEIN 9"/>
    <property type="match status" value="1"/>
</dbReference>